<name>A0A930B6W7_9FIRM</name>
<evidence type="ECO:0000313" key="2">
    <source>
        <dbReference type="EMBL" id="MBF1129968.1"/>
    </source>
</evidence>
<dbReference type="AlphaFoldDB" id="A0A930B6W7"/>
<gene>
    <name evidence="2" type="primary">cas6</name>
    <name evidence="2" type="ORF">HXL70_08010</name>
</gene>
<dbReference type="Proteomes" id="UP000757890">
    <property type="component" value="Unassembled WGS sequence"/>
</dbReference>
<reference evidence="2" key="1">
    <citation type="submission" date="2020-04" db="EMBL/GenBank/DDBJ databases">
        <title>Deep metagenomics examines the oral microbiome during advanced dental caries in children, revealing novel taxa and co-occurrences with host molecules.</title>
        <authorList>
            <person name="Baker J.L."/>
            <person name="Morton J.T."/>
            <person name="Dinis M."/>
            <person name="Alvarez R."/>
            <person name="Tran N.C."/>
            <person name="Knight R."/>
            <person name="Edlund A."/>
        </authorList>
    </citation>
    <scope>NUCLEOTIDE SEQUENCE</scope>
    <source>
        <strain evidence="2">JCVI_32_bin.14</strain>
    </source>
</reference>
<evidence type="ECO:0000259" key="1">
    <source>
        <dbReference type="Pfam" id="PF10040"/>
    </source>
</evidence>
<proteinExistence type="predicted"/>
<protein>
    <submittedName>
        <fullName evidence="2">CRISPR system precrRNA processing endoribonuclease RAMP protein Cas6</fullName>
    </submittedName>
</protein>
<feature type="domain" description="CRISPR-associated protein Cas6 C-terminal" evidence="1">
    <location>
        <begin position="126"/>
        <end position="242"/>
    </location>
</feature>
<dbReference type="Gene3D" id="3.30.70.1900">
    <property type="match status" value="1"/>
</dbReference>
<accession>A0A930B6W7</accession>
<comment type="caution">
    <text evidence="2">The sequence shown here is derived from an EMBL/GenBank/DDBJ whole genome shotgun (WGS) entry which is preliminary data.</text>
</comment>
<dbReference type="EMBL" id="JABZMK010000074">
    <property type="protein sequence ID" value="MBF1129968.1"/>
    <property type="molecule type" value="Genomic_DNA"/>
</dbReference>
<dbReference type="Pfam" id="PF10040">
    <property type="entry name" value="CRISPR_Cas6"/>
    <property type="match status" value="1"/>
</dbReference>
<evidence type="ECO:0000313" key="3">
    <source>
        <dbReference type="Proteomes" id="UP000757890"/>
    </source>
</evidence>
<dbReference type="CDD" id="cd21141">
    <property type="entry name" value="Cas6_III-like"/>
    <property type="match status" value="1"/>
</dbReference>
<sequence length="255" mass="29476">MLTLAETELHLPEGILLNQSFGSVFHGALISELDREWAAKMHEQRVRPYSQYLLVKEGKPYWRLAVLTEEAFEHILRPIMRKDSLCLEQKGYEVGLDDFHMVKQDSFQGLEERFWTGTDKVHHIDLEFLTSASFKKNGEYMIFPELPLVLNSLIRKWNAYSDSMVLGEERLGDKLAESMCITDYRLHTHPFSVEGRRIRAFRGNIRLGLFKDDITRRMASMLAAFADYAGIGIKTAMGMGAVESDISYYQKKERL</sequence>
<organism evidence="2 3">
    <name type="scientific">Dialister invisus</name>
    <dbReference type="NCBI Taxonomy" id="218538"/>
    <lineage>
        <taxon>Bacteria</taxon>
        <taxon>Bacillati</taxon>
        <taxon>Bacillota</taxon>
        <taxon>Negativicutes</taxon>
        <taxon>Veillonellales</taxon>
        <taxon>Veillonellaceae</taxon>
        <taxon>Dialister</taxon>
    </lineage>
</organism>
<dbReference type="RefSeq" id="WP_276640681.1">
    <property type="nucleotide sequence ID" value="NZ_DBEZZS010000141.1"/>
</dbReference>
<dbReference type="InterPro" id="IPR019267">
    <property type="entry name" value="CRISPR-assoc_Cas6_C"/>
</dbReference>